<dbReference type="RefSeq" id="WP_343955372.1">
    <property type="nucleotide sequence ID" value="NZ_BAAAHQ010000065.1"/>
</dbReference>
<keyword evidence="3" id="KW-1185">Reference proteome</keyword>
<dbReference type="EMBL" id="BAAAHQ010000065">
    <property type="protein sequence ID" value="GAA0954251.1"/>
    <property type="molecule type" value="Genomic_DNA"/>
</dbReference>
<proteinExistence type="predicted"/>
<name>A0ABP4BTV5_9ACTN</name>
<feature type="transmembrane region" description="Helical" evidence="1">
    <location>
        <begin position="60"/>
        <end position="83"/>
    </location>
</feature>
<evidence type="ECO:0000313" key="3">
    <source>
        <dbReference type="Proteomes" id="UP001501578"/>
    </source>
</evidence>
<sequence>MRGIFRSAFFAPRARPPWGYGLFCAVMIAVPVMFGQTFAALGVALTAFGDLYGRPYGRRAARLAGLAVLVTAGFWLGAVIPWWGVAVAAGLSGPLAPAVVTGLYLPGDVVAVAAGAAGFAVAALALWPVHGADPLAYARERAAADLDAMAQGLGLPDDEWDERVLRATKSADAAATAWVASRTGGAQIAGRGPRAGWWVRALAVGAGVAVTAGTGQPYAQWFILPLLAALVVADGSTRARATGAVVGAWAVVPVFAVVPTPYAVAAAVLGLGTFGFAMRQVAHGYAAGTIAALLLLLSAPSPDWGSCVLLAGCGGGAALLAEGVQRVVRVAAVDDGVGSSASAASTSSREMPSR</sequence>
<keyword evidence="1" id="KW-0812">Transmembrane</keyword>
<feature type="transmembrane region" description="Helical" evidence="1">
    <location>
        <begin position="282"/>
        <end position="299"/>
    </location>
</feature>
<evidence type="ECO:0008006" key="4">
    <source>
        <dbReference type="Google" id="ProtNLM"/>
    </source>
</evidence>
<reference evidence="3" key="1">
    <citation type="journal article" date="2019" name="Int. J. Syst. Evol. Microbiol.">
        <title>The Global Catalogue of Microorganisms (GCM) 10K type strain sequencing project: providing services to taxonomists for standard genome sequencing and annotation.</title>
        <authorList>
            <consortium name="The Broad Institute Genomics Platform"/>
            <consortium name="The Broad Institute Genome Sequencing Center for Infectious Disease"/>
            <person name="Wu L."/>
            <person name="Ma J."/>
        </authorList>
    </citation>
    <scope>NUCLEOTIDE SEQUENCE [LARGE SCALE GENOMIC DNA]</scope>
    <source>
        <strain evidence="3">JCM 11136</strain>
    </source>
</reference>
<feature type="transmembrane region" description="Helical" evidence="1">
    <location>
        <begin position="103"/>
        <end position="129"/>
    </location>
</feature>
<gene>
    <name evidence="2" type="ORF">GCM10009560_78010</name>
</gene>
<evidence type="ECO:0000313" key="2">
    <source>
        <dbReference type="EMBL" id="GAA0954251.1"/>
    </source>
</evidence>
<accession>A0ABP4BTV5</accession>
<feature type="transmembrane region" description="Helical" evidence="1">
    <location>
        <begin position="195"/>
        <end position="212"/>
    </location>
</feature>
<feature type="transmembrane region" description="Helical" evidence="1">
    <location>
        <begin position="248"/>
        <end position="276"/>
    </location>
</feature>
<protein>
    <recommendedName>
        <fullName evidence="4">FUSC family protein</fullName>
    </recommendedName>
</protein>
<keyword evidence="1" id="KW-1133">Transmembrane helix</keyword>
<feature type="transmembrane region" description="Helical" evidence="1">
    <location>
        <begin position="20"/>
        <end position="48"/>
    </location>
</feature>
<comment type="caution">
    <text evidence="2">The sequence shown here is derived from an EMBL/GenBank/DDBJ whole genome shotgun (WGS) entry which is preliminary data.</text>
</comment>
<dbReference type="Proteomes" id="UP001501578">
    <property type="component" value="Unassembled WGS sequence"/>
</dbReference>
<organism evidence="2 3">
    <name type="scientific">Nonomuraea longicatena</name>
    <dbReference type="NCBI Taxonomy" id="83682"/>
    <lineage>
        <taxon>Bacteria</taxon>
        <taxon>Bacillati</taxon>
        <taxon>Actinomycetota</taxon>
        <taxon>Actinomycetes</taxon>
        <taxon>Streptosporangiales</taxon>
        <taxon>Streptosporangiaceae</taxon>
        <taxon>Nonomuraea</taxon>
    </lineage>
</organism>
<evidence type="ECO:0000256" key="1">
    <source>
        <dbReference type="SAM" id="Phobius"/>
    </source>
</evidence>
<keyword evidence="1" id="KW-0472">Membrane</keyword>